<proteinExistence type="predicted"/>
<dbReference type="Proteomes" id="UP001056120">
    <property type="component" value="Linkage Group LG05"/>
</dbReference>
<dbReference type="EMBL" id="CM042022">
    <property type="protein sequence ID" value="KAI3816200.1"/>
    <property type="molecule type" value="Genomic_DNA"/>
</dbReference>
<protein>
    <submittedName>
        <fullName evidence="1">Uncharacterized protein</fullName>
    </submittedName>
</protein>
<comment type="caution">
    <text evidence="1">The sequence shown here is derived from an EMBL/GenBank/DDBJ whole genome shotgun (WGS) entry which is preliminary data.</text>
</comment>
<evidence type="ECO:0000313" key="2">
    <source>
        <dbReference type="Proteomes" id="UP001056120"/>
    </source>
</evidence>
<reference evidence="2" key="1">
    <citation type="journal article" date="2022" name="Mol. Ecol. Resour.">
        <title>The genomes of chicory, endive, great burdock and yacon provide insights into Asteraceae palaeo-polyploidization history and plant inulin production.</title>
        <authorList>
            <person name="Fan W."/>
            <person name="Wang S."/>
            <person name="Wang H."/>
            <person name="Wang A."/>
            <person name="Jiang F."/>
            <person name="Liu H."/>
            <person name="Zhao H."/>
            <person name="Xu D."/>
            <person name="Zhang Y."/>
        </authorList>
    </citation>
    <scope>NUCLEOTIDE SEQUENCE [LARGE SCALE GENOMIC DNA]</scope>
    <source>
        <strain evidence="2">cv. Yunnan</strain>
    </source>
</reference>
<organism evidence="1 2">
    <name type="scientific">Smallanthus sonchifolius</name>
    <dbReference type="NCBI Taxonomy" id="185202"/>
    <lineage>
        <taxon>Eukaryota</taxon>
        <taxon>Viridiplantae</taxon>
        <taxon>Streptophyta</taxon>
        <taxon>Embryophyta</taxon>
        <taxon>Tracheophyta</taxon>
        <taxon>Spermatophyta</taxon>
        <taxon>Magnoliopsida</taxon>
        <taxon>eudicotyledons</taxon>
        <taxon>Gunneridae</taxon>
        <taxon>Pentapetalae</taxon>
        <taxon>asterids</taxon>
        <taxon>campanulids</taxon>
        <taxon>Asterales</taxon>
        <taxon>Asteraceae</taxon>
        <taxon>Asteroideae</taxon>
        <taxon>Heliantheae alliance</taxon>
        <taxon>Millerieae</taxon>
        <taxon>Smallanthus</taxon>
    </lineage>
</organism>
<reference evidence="1 2" key="2">
    <citation type="journal article" date="2022" name="Mol. Ecol. Resour.">
        <title>The genomes of chicory, endive, great burdock and yacon provide insights into Asteraceae paleo-polyploidization history and plant inulin production.</title>
        <authorList>
            <person name="Fan W."/>
            <person name="Wang S."/>
            <person name="Wang H."/>
            <person name="Wang A."/>
            <person name="Jiang F."/>
            <person name="Liu H."/>
            <person name="Zhao H."/>
            <person name="Xu D."/>
            <person name="Zhang Y."/>
        </authorList>
    </citation>
    <scope>NUCLEOTIDE SEQUENCE [LARGE SCALE GENOMIC DNA]</scope>
    <source>
        <strain evidence="2">cv. Yunnan</strain>
        <tissue evidence="1">Leaves</tissue>
    </source>
</reference>
<sequence length="80" mass="9137">MLLLFIFDVLQFQTLKITIVIRRSLWSRRYATGRSLGTGSDDVLGFSFSIYFTLNRRQSPTLLSSSIVLSPPLIQIDNIK</sequence>
<keyword evidence="2" id="KW-1185">Reference proteome</keyword>
<accession>A0ACB9J9H5</accession>
<name>A0ACB9J9H5_9ASTR</name>
<evidence type="ECO:0000313" key="1">
    <source>
        <dbReference type="EMBL" id="KAI3816200.1"/>
    </source>
</evidence>
<gene>
    <name evidence="1" type="ORF">L1987_15891</name>
</gene>